<protein>
    <submittedName>
        <fullName evidence="3">B2L11 protein</fullName>
    </submittedName>
</protein>
<feature type="region of interest" description="Disordered" evidence="1">
    <location>
        <begin position="26"/>
        <end position="91"/>
    </location>
</feature>
<dbReference type="InterPro" id="IPR015040">
    <property type="entry name" value="Bcl-x_interacting_BH3_dom"/>
</dbReference>
<evidence type="ECO:0000256" key="1">
    <source>
        <dbReference type="SAM" id="MobiDB-lite"/>
    </source>
</evidence>
<sequence length="124" mass="14169">MPHSPLSFATRFPVFRPLHRSSSGYFSFDSDSLPSSPPMSHNKSTQTPSPSSQAIAHAQQRISQEQETSQNHDMPQSPHRPYRPRSLSMPADMRPEVWVAQELRRIGDEFNSLYLERVSVDTLF</sequence>
<gene>
    <name evidence="3" type="primary">Bcl2l11</name>
    <name evidence="3" type="ORF">GTO95_0017767</name>
</gene>
<organism evidence="3 4">
    <name type="scientific">Atractosteus spatula</name>
    <name type="common">Alligator gar</name>
    <name type="synonym">Lepisosteus spatula</name>
    <dbReference type="NCBI Taxonomy" id="7917"/>
    <lineage>
        <taxon>Eukaryota</taxon>
        <taxon>Metazoa</taxon>
        <taxon>Chordata</taxon>
        <taxon>Craniata</taxon>
        <taxon>Vertebrata</taxon>
        <taxon>Euteleostomi</taxon>
        <taxon>Actinopterygii</taxon>
        <taxon>Neopterygii</taxon>
        <taxon>Holostei</taxon>
        <taxon>Semionotiformes</taxon>
        <taxon>Lepisosteidae</taxon>
        <taxon>Atractosteus</taxon>
    </lineage>
</organism>
<keyword evidence="4" id="KW-1185">Reference proteome</keyword>
<evidence type="ECO:0000313" key="4">
    <source>
        <dbReference type="Proteomes" id="UP000736164"/>
    </source>
</evidence>
<proteinExistence type="predicted"/>
<feature type="compositionally biased region" description="Polar residues" evidence="1">
    <location>
        <begin position="41"/>
        <end position="74"/>
    </location>
</feature>
<accession>A0A8J7P2H7</accession>
<reference evidence="3" key="1">
    <citation type="journal article" date="2021" name="Cell">
        <title>Tracing the genetic footprints of vertebrate landing in non-teleost ray-finned fishes.</title>
        <authorList>
            <person name="Bi X."/>
            <person name="Wang K."/>
            <person name="Yang L."/>
            <person name="Pan H."/>
            <person name="Jiang H."/>
            <person name="Wei Q."/>
            <person name="Fang M."/>
            <person name="Yu H."/>
            <person name="Zhu C."/>
            <person name="Cai Y."/>
            <person name="He Y."/>
            <person name="Gan X."/>
            <person name="Zeng H."/>
            <person name="Yu D."/>
            <person name="Zhu Y."/>
            <person name="Jiang H."/>
            <person name="Qiu Q."/>
            <person name="Yang H."/>
            <person name="Zhang Y.E."/>
            <person name="Wang W."/>
            <person name="Zhu M."/>
            <person name="He S."/>
            <person name="Zhang G."/>
        </authorList>
    </citation>
    <scope>NUCLEOTIDE SEQUENCE</scope>
    <source>
        <strain evidence="3">Allg_001</strain>
    </source>
</reference>
<dbReference type="Pfam" id="PF08945">
    <property type="entry name" value="Bclx_interact"/>
    <property type="match status" value="1"/>
</dbReference>
<feature type="domain" description="Bcl-x interacting BH3" evidence="2">
    <location>
        <begin position="85"/>
        <end position="116"/>
    </location>
</feature>
<feature type="non-terminal residue" evidence="3">
    <location>
        <position position="124"/>
    </location>
</feature>
<dbReference type="Proteomes" id="UP000736164">
    <property type="component" value="Unassembled WGS sequence"/>
</dbReference>
<dbReference type="EMBL" id="JAAWVO010068782">
    <property type="protein sequence ID" value="MBN3324050.1"/>
    <property type="molecule type" value="Genomic_DNA"/>
</dbReference>
<evidence type="ECO:0000313" key="3">
    <source>
        <dbReference type="EMBL" id="MBN3324050.1"/>
    </source>
</evidence>
<feature type="non-terminal residue" evidence="3">
    <location>
        <position position="1"/>
    </location>
</feature>
<dbReference type="AlphaFoldDB" id="A0A8J7P2H7"/>
<evidence type="ECO:0000259" key="2">
    <source>
        <dbReference type="Pfam" id="PF08945"/>
    </source>
</evidence>
<name>A0A8J7P2H7_ATRSP</name>
<comment type="caution">
    <text evidence="3">The sequence shown here is derived from an EMBL/GenBank/DDBJ whole genome shotgun (WGS) entry which is preliminary data.</text>
</comment>
<feature type="compositionally biased region" description="Low complexity" evidence="1">
    <location>
        <begin position="26"/>
        <end position="40"/>
    </location>
</feature>